<dbReference type="GO" id="GO:0008374">
    <property type="term" value="F:O-acyltransferase activity"/>
    <property type="evidence" value="ECO:0007669"/>
    <property type="project" value="InterPro"/>
</dbReference>
<dbReference type="AlphaFoldDB" id="A0A132A4C3"/>
<comment type="caution">
    <text evidence="1">The sequence shown here is derived from an EMBL/GenBank/DDBJ whole genome shotgun (WGS) entry which is preliminary data.</text>
</comment>
<name>A0A132A4C3_SARSC</name>
<accession>A0A132A4C3</accession>
<dbReference type="InterPro" id="IPR003386">
    <property type="entry name" value="LACT/PDAT_acylTrfase"/>
</dbReference>
<dbReference type="InterPro" id="IPR029058">
    <property type="entry name" value="AB_hydrolase_fold"/>
</dbReference>
<dbReference type="PANTHER" id="PTHR11440">
    <property type="entry name" value="LECITHIN-CHOLESTEROL ACYLTRANSFERASE-RELATED"/>
    <property type="match status" value="1"/>
</dbReference>
<dbReference type="SUPFAM" id="SSF53474">
    <property type="entry name" value="alpha/beta-Hydrolases"/>
    <property type="match status" value="1"/>
</dbReference>
<reference evidence="1 2" key="1">
    <citation type="journal article" date="2015" name="Parasit. Vectors">
        <title>Draft genome of the scabies mite.</title>
        <authorList>
            <person name="Rider S.D.Jr."/>
            <person name="Morgan M.S."/>
            <person name="Arlian L.G."/>
        </authorList>
    </citation>
    <scope>NUCLEOTIDE SEQUENCE [LARGE SCALE GENOMIC DNA]</scope>
    <source>
        <strain evidence="1">Arlian Lab</strain>
    </source>
</reference>
<dbReference type="Pfam" id="PF02450">
    <property type="entry name" value="LCAT"/>
    <property type="match status" value="1"/>
</dbReference>
<dbReference type="GO" id="GO:0006629">
    <property type="term" value="P:lipid metabolic process"/>
    <property type="evidence" value="ECO:0007669"/>
    <property type="project" value="InterPro"/>
</dbReference>
<dbReference type="OrthoDB" id="190846at2759"/>
<dbReference type="Proteomes" id="UP000616769">
    <property type="component" value="Unassembled WGS sequence"/>
</dbReference>
<proteinExistence type="predicted"/>
<evidence type="ECO:0000313" key="2">
    <source>
        <dbReference type="Proteomes" id="UP000616769"/>
    </source>
</evidence>
<dbReference type="VEuPathDB" id="VectorBase:SSCA008812"/>
<gene>
    <name evidence="1" type="ORF">QR98_0043040</name>
</gene>
<protein>
    <submittedName>
        <fullName evidence="1">Phosphatidylcholine-sterol acyltransferase-like protein</fullName>
    </submittedName>
</protein>
<dbReference type="Gene3D" id="3.40.50.1820">
    <property type="entry name" value="alpha/beta hydrolase"/>
    <property type="match status" value="2"/>
</dbReference>
<keyword evidence="1" id="KW-0012">Acyltransferase</keyword>
<dbReference type="EMBL" id="JXLN01010498">
    <property type="protein sequence ID" value="KPM05832.1"/>
    <property type="molecule type" value="Genomic_DNA"/>
</dbReference>
<sequence length="609" mass="70098">MITFISKSRLVAKVPGDGGSQLEARLNKTEVPHYFCVKQTNDYFSVWLNLELLVPFVIDCWVDNMKLIYDNKTRSTKDNVGVEIRVPGFGNTTTIEYVDTSRLPISEYFGLMVENLIEEFGYERGVNIRGAPYDFRKAPNELQDYLVSMKRLIEETYERNHQQRVMIVCHSMGCLLMLRFFNLQKQSWKNQFVQSFITLGAPWGGAVKSVKAFISGDNFGVIVAPSLTIRDDERTFPSLAYLLPNSNVFDSNLILVETRDRKYTIRNYDQLFRDINYPVGHEMWNDVKNLTYTLEAPGVEVYCIYGTGSDTMKKIIYERNRFPDEQPDRIEYGDGDGTVNIESLSACKRWQREQRQPVHHYPIKNLDHMKVLSDINILNNLKKFSKMKILIILATISTVLAVSINEPKEPEPMNKLNLQELEQLLQKIEKENAKSEKPADDPTVSVALQQLFTQFRQMTSAYINVLNAVNKNLGLPKYPKFGLQRQRRGILDMTPIKQIRENLRQLGDSLSQVGQLVTRVVSTAGEDSRKTVLKQFQKFTDLWSNQLNEISRMLEPQMLSALEARDDVPSAPTQETVLQQVNRRLSQISKDVTNYIDNILTGIRDRIFG</sequence>
<keyword evidence="1" id="KW-0808">Transferase</keyword>
<evidence type="ECO:0000313" key="1">
    <source>
        <dbReference type="EMBL" id="KPM05832.1"/>
    </source>
</evidence>
<organism evidence="1 2">
    <name type="scientific">Sarcoptes scabiei</name>
    <name type="common">Itch mite</name>
    <name type="synonym">Acarus scabiei</name>
    <dbReference type="NCBI Taxonomy" id="52283"/>
    <lineage>
        <taxon>Eukaryota</taxon>
        <taxon>Metazoa</taxon>
        <taxon>Ecdysozoa</taxon>
        <taxon>Arthropoda</taxon>
        <taxon>Chelicerata</taxon>
        <taxon>Arachnida</taxon>
        <taxon>Acari</taxon>
        <taxon>Acariformes</taxon>
        <taxon>Sarcoptiformes</taxon>
        <taxon>Astigmata</taxon>
        <taxon>Psoroptidia</taxon>
        <taxon>Sarcoptoidea</taxon>
        <taxon>Sarcoptidae</taxon>
        <taxon>Sarcoptinae</taxon>
        <taxon>Sarcoptes</taxon>
    </lineage>
</organism>